<proteinExistence type="predicted"/>
<dbReference type="Proteomes" id="UP000245464">
    <property type="component" value="Chromosome 1"/>
</dbReference>
<protein>
    <submittedName>
        <fullName evidence="3">FimV, Tfp pilus assembly protein FimV</fullName>
    </submittedName>
</protein>
<dbReference type="EMBL" id="NQIK02000001">
    <property type="protein sequence ID" value="KAF7576374.1"/>
    <property type="molecule type" value="Genomic_DNA"/>
</dbReference>
<accession>A0A2W1GBM6</accession>
<evidence type="ECO:0000313" key="3">
    <source>
        <dbReference type="EMBL" id="KAF7576374.1"/>
    </source>
</evidence>
<dbReference type="RefSeq" id="XP_065964991.1">
    <property type="nucleotide sequence ID" value="XM_066102789.1"/>
</dbReference>
<feature type="compositionally biased region" description="Low complexity" evidence="2">
    <location>
        <begin position="517"/>
        <end position="530"/>
    </location>
</feature>
<evidence type="ECO:0000256" key="2">
    <source>
        <dbReference type="SAM" id="MobiDB-lite"/>
    </source>
</evidence>
<dbReference type="Pfam" id="PF10650">
    <property type="entry name" value="zf-C3H1"/>
    <property type="match status" value="1"/>
</dbReference>
<feature type="compositionally biased region" description="Acidic residues" evidence="2">
    <location>
        <begin position="812"/>
        <end position="838"/>
    </location>
</feature>
<feature type="compositionally biased region" description="Low complexity" evidence="2">
    <location>
        <begin position="320"/>
        <end position="346"/>
    </location>
</feature>
<dbReference type="InterPro" id="IPR039278">
    <property type="entry name" value="Red1"/>
</dbReference>
<feature type="compositionally biased region" description="Polar residues" evidence="2">
    <location>
        <begin position="847"/>
        <end position="863"/>
    </location>
</feature>
<dbReference type="PANTHER" id="PTHR21563">
    <property type="entry name" value="ZINC FINGER C3H1 DOMAIN-CONTAINING PROTEIN"/>
    <property type="match status" value="1"/>
</dbReference>
<name>A0A2W1GBM6_9PLEO</name>
<feature type="compositionally biased region" description="Polar residues" evidence="2">
    <location>
        <begin position="732"/>
        <end position="746"/>
    </location>
</feature>
<reference evidence="3" key="1">
    <citation type="journal article" date="2018" name="BMC Genomics">
        <title>Comparative genomics of the wheat fungal pathogen Pyrenophora tritici-repentis reveals chromosomal variations and genome plasticity.</title>
        <authorList>
            <person name="Moolhuijzen P."/>
            <person name="See P.T."/>
            <person name="Hane J.K."/>
            <person name="Shi G."/>
            <person name="Liu Z."/>
            <person name="Oliver R.P."/>
            <person name="Moffat C.S."/>
        </authorList>
    </citation>
    <scope>NUCLEOTIDE SEQUENCE [LARGE SCALE GENOMIC DNA]</scope>
    <source>
        <strain evidence="3">M4</strain>
    </source>
</reference>
<feature type="region of interest" description="Disordered" evidence="2">
    <location>
        <begin position="367"/>
        <end position="386"/>
    </location>
</feature>
<feature type="compositionally biased region" description="Basic and acidic residues" evidence="2">
    <location>
        <begin position="882"/>
        <end position="897"/>
    </location>
</feature>
<feature type="region of interest" description="Disordered" evidence="2">
    <location>
        <begin position="438"/>
        <end position="598"/>
    </location>
</feature>
<feature type="compositionally biased region" description="Polar residues" evidence="2">
    <location>
        <begin position="531"/>
        <end position="542"/>
    </location>
</feature>
<gene>
    <name evidence="3" type="ORF">PtrM4_006140</name>
</gene>
<keyword evidence="1" id="KW-0175">Coiled coil</keyword>
<feature type="compositionally biased region" description="Polar residues" evidence="2">
    <location>
        <begin position="465"/>
        <end position="475"/>
    </location>
</feature>
<feature type="compositionally biased region" description="Low complexity" evidence="2">
    <location>
        <begin position="913"/>
        <end position="922"/>
    </location>
</feature>
<feature type="compositionally biased region" description="Basic and acidic residues" evidence="2">
    <location>
        <begin position="544"/>
        <end position="555"/>
    </location>
</feature>
<dbReference type="PANTHER" id="PTHR21563:SF3">
    <property type="entry name" value="ZINC FINGER C3H1 DOMAIN-CONTAINING PROTEIN"/>
    <property type="match status" value="1"/>
</dbReference>
<dbReference type="KEGG" id="ptrr:6340349"/>
<sequence>MANNYSQPYYGFSNAYAPPQMHPPGQQPEDKRGPHHVQQLPGINLNSHAHNNQQPPFAAPAWPPQLPPDANFWSLFQGGTFPPPNFPPPPFPGMSFPPSSLSHIPHNTAFAPPPLPLTPQHMPMPPQLPRPLPHPAAQAPAITNNRIQDIMDSDKEDGELSEADVASKLPKAAVQDAPPRESLPTPQEQLRQDREAAKQFIKLLHSNNVPYRTLAEEQLDPELLRGLYQSLNLPSEPAPILPPKPQSAASNAPAVKPVAPAQQNKLPAVKTNVVLAPSAKAVASPTTPVDRKDYVKRLQAAKAAAKQAGSAKPISPSQHTLPAKPITPAPTTTTPQPAATPTAKPPVTDEQRARNTELIKQRLEAIKARQKPTGTVNNNAAPPAIPSTPIGQTQTTQAAATPTAASTGQNHTPSFSGIPGLFMNTPPVHDAPVAITSRPAASAPQTRPAPDTTKASIPQAPVTPHNRSIGQSQYDQQDDESMIIEVSEDESNGSDMDIEDDQPAPKSVQTPHRPMGSLPSRAASAIPAPSTVGTPGAQTPSTVAREKELVDKEKQLPLTPVLPPQIATPTKLPTPIMDSAPVNSREPPVDADCSKTTPAKYTAQIRRAEIQSKLPTLDAEIASNANRMAQLMREMEQLTAENERIAKDKAQLTKELEGLGVDTEGMSHAELRAKKDEIEREQPSEPNHPLQEPHPTPLPASSEAPQPQEPTAPASRFSTQTVNKTLDVGSAPETSVKSVQYQSLSEARQVPRMDTAIPGIQSLATAPEKNASEDSSSPAPPAGMDLGIGEVQGKADGPQRSLTAQTATTTSSEEEGEIEMSVSEDEEDDEDYEPEYDPEEHAVVTDIPTQHAQTIRSSIPTSHTPTEEEEAYEPPDIDQEMSDVRNEEANDASHADQTEPDDAPELQSENKSAAVAVEPTPVAVNEDEPVRFTPYESPLRMFKSYRYHPSYAQDISGGFLSMTFSHQIDPEKPFCQYESAGGSCNDPECPDQHFREAAITGDKLLVQLGTANPGKTSEEKQRWNDGLRGVLKELRQKNIKDPNGIAAEIARYRRQFLNDDTRVVNL</sequence>
<feature type="compositionally biased region" description="Acidic residues" evidence="2">
    <location>
        <begin position="476"/>
        <end position="502"/>
    </location>
</feature>
<dbReference type="GeneID" id="6340349"/>
<evidence type="ECO:0000256" key="1">
    <source>
        <dbReference type="SAM" id="Coils"/>
    </source>
</evidence>
<dbReference type="AlphaFoldDB" id="A0A2W1GBM6"/>
<feature type="coiled-coil region" evidence="1">
    <location>
        <begin position="621"/>
        <end position="655"/>
    </location>
</feature>
<feature type="region of interest" description="Disordered" evidence="2">
    <location>
        <begin position="305"/>
        <end position="351"/>
    </location>
</feature>
<feature type="compositionally biased region" description="Polar residues" evidence="2">
    <location>
        <begin position="800"/>
        <end position="810"/>
    </location>
</feature>
<dbReference type="GO" id="GO:0000178">
    <property type="term" value="C:exosome (RNase complex)"/>
    <property type="evidence" value="ECO:0007669"/>
    <property type="project" value="TreeGrafter"/>
</dbReference>
<feature type="compositionally biased region" description="Low complexity" evidence="2">
    <location>
        <begin position="703"/>
        <end position="714"/>
    </location>
</feature>
<dbReference type="InterPro" id="IPR019607">
    <property type="entry name" value="Putative_zinc-finger_domain"/>
</dbReference>
<dbReference type="GO" id="GO:0005634">
    <property type="term" value="C:nucleus"/>
    <property type="evidence" value="ECO:0007669"/>
    <property type="project" value="TreeGrafter"/>
</dbReference>
<organism evidence="3 4">
    <name type="scientific">Pyrenophora tritici-repentis</name>
    <dbReference type="NCBI Taxonomy" id="45151"/>
    <lineage>
        <taxon>Eukaryota</taxon>
        <taxon>Fungi</taxon>
        <taxon>Dikarya</taxon>
        <taxon>Ascomycota</taxon>
        <taxon>Pezizomycotina</taxon>
        <taxon>Dothideomycetes</taxon>
        <taxon>Pleosporomycetidae</taxon>
        <taxon>Pleosporales</taxon>
        <taxon>Pleosporineae</taxon>
        <taxon>Pleosporaceae</taxon>
        <taxon>Pyrenophora</taxon>
    </lineage>
</organism>
<feature type="compositionally biased region" description="Basic and acidic residues" evidence="2">
    <location>
        <begin position="665"/>
        <end position="683"/>
    </location>
</feature>
<feature type="region of interest" description="Disordered" evidence="2">
    <location>
        <begin position="13"/>
        <end position="57"/>
    </location>
</feature>
<comment type="caution">
    <text evidence="3">The sequence shown here is derived from an EMBL/GenBank/DDBJ whole genome shotgun (WGS) entry which is preliminary data.</text>
</comment>
<evidence type="ECO:0000313" key="4">
    <source>
        <dbReference type="Proteomes" id="UP000245464"/>
    </source>
</evidence>
<feature type="region of interest" description="Disordered" evidence="2">
    <location>
        <begin position="656"/>
        <end position="922"/>
    </location>
</feature>
<feature type="compositionally biased region" description="Acidic residues" evidence="2">
    <location>
        <begin position="867"/>
        <end position="881"/>
    </location>
</feature>
<feature type="region of interest" description="Disordered" evidence="2">
    <location>
        <begin position="169"/>
        <end position="192"/>
    </location>
</feature>